<keyword evidence="8" id="KW-1185">Reference proteome</keyword>
<dbReference type="eggNOG" id="ENOG502RM87">
    <property type="taxonomic scope" value="Eukaryota"/>
</dbReference>
<dbReference type="AlphaFoldDB" id="K3UVF8"/>
<comment type="caution">
    <text evidence="7">The sequence shown here is derived from an EMBL/GenBank/DDBJ whole genome shotgun (WGS) entry which is preliminary data.</text>
</comment>
<evidence type="ECO:0000313" key="7">
    <source>
        <dbReference type="EMBL" id="EKJ76596.1"/>
    </source>
</evidence>
<name>K3UVF8_FUSPC</name>
<dbReference type="GO" id="GO:0005634">
    <property type="term" value="C:nucleus"/>
    <property type="evidence" value="ECO:0007669"/>
    <property type="project" value="UniProtKB-SubCell"/>
</dbReference>
<dbReference type="GO" id="GO:0006351">
    <property type="term" value="P:DNA-templated transcription"/>
    <property type="evidence" value="ECO:0007669"/>
    <property type="project" value="InterPro"/>
</dbReference>
<dbReference type="Proteomes" id="UP000007978">
    <property type="component" value="Chromosome 3"/>
</dbReference>
<organism evidence="7 8">
    <name type="scientific">Fusarium pseudograminearum (strain CS3096)</name>
    <name type="common">Wheat and barley crown-rot fungus</name>
    <dbReference type="NCBI Taxonomy" id="1028729"/>
    <lineage>
        <taxon>Eukaryota</taxon>
        <taxon>Fungi</taxon>
        <taxon>Dikarya</taxon>
        <taxon>Ascomycota</taxon>
        <taxon>Pezizomycotina</taxon>
        <taxon>Sordariomycetes</taxon>
        <taxon>Hypocreomycetidae</taxon>
        <taxon>Hypocreales</taxon>
        <taxon>Nectriaceae</taxon>
        <taxon>Fusarium</taxon>
    </lineage>
</organism>
<evidence type="ECO:0000256" key="6">
    <source>
        <dbReference type="SAM" id="MobiDB-lite"/>
    </source>
</evidence>
<dbReference type="KEGG" id="fpu:FPSE_03262"/>
<keyword evidence="4" id="KW-0804">Transcription</keyword>
<dbReference type="OrthoDB" id="2309723at2759"/>
<dbReference type="PANTHER" id="PTHR47338">
    <property type="entry name" value="ZN(II)2CYS6 TRANSCRIPTION FACTOR (EUROFUNG)-RELATED"/>
    <property type="match status" value="1"/>
</dbReference>
<evidence type="ECO:0000313" key="8">
    <source>
        <dbReference type="Proteomes" id="UP000007978"/>
    </source>
</evidence>
<protein>
    <submittedName>
        <fullName evidence="7">Uncharacterized protein</fullName>
    </submittedName>
</protein>
<evidence type="ECO:0000256" key="2">
    <source>
        <dbReference type="ARBA" id="ARBA00022723"/>
    </source>
</evidence>
<gene>
    <name evidence="7" type="ORF">FPSE_03262</name>
</gene>
<dbReference type="GO" id="GO:0000981">
    <property type="term" value="F:DNA-binding transcription factor activity, RNA polymerase II-specific"/>
    <property type="evidence" value="ECO:0007669"/>
    <property type="project" value="InterPro"/>
</dbReference>
<dbReference type="RefSeq" id="XP_009254656.1">
    <property type="nucleotide sequence ID" value="XM_009256381.1"/>
</dbReference>
<dbReference type="GeneID" id="20361881"/>
<dbReference type="GO" id="GO:0008270">
    <property type="term" value="F:zinc ion binding"/>
    <property type="evidence" value="ECO:0007669"/>
    <property type="project" value="InterPro"/>
</dbReference>
<dbReference type="PANTHER" id="PTHR47338:SF5">
    <property type="entry name" value="ZN(II)2CYS6 TRANSCRIPTION FACTOR (EUROFUNG)"/>
    <property type="match status" value="1"/>
</dbReference>
<sequence>MPPTLEFAENPQTRYTLMTWQKVFGSPGKEYQLFLMQMRQALRDKNVHGYMRPGSVSIITKSFTTHAVILCLRPSNSQPFGLQTHRSVMKKLQGRPSKACNVCKKQKVLVRPQRSPFRRFLTVHSRTPNQLKVVERSSRTREALLSSRPEPLASTSGTTVPMTPDENCSEIPSSLFNALVELYFNNVYQSNLLLHKASFIKSLADSAVRPHVLLSMCALGANFYRDAHNQLILNHEDKREEWARKAGSLVFQDVHEFHKDNIVTFCNLSLFWHSQGSWRISFLHKELRRRRVWACYLMHCFSSEKLFRFEAIADIEELPLPWPDDNFEAGAPPSVVATIANGVVTGSVFAELIRGLHLWSHVAPIVRCKETALSSRIQQIFAIEDKILTWWTNVPLRFKVDASATSDVYPESLPKILLINFIYHQSLCALHSSIVPLFCWSKGDTSQSSARHLSAQIAFEHAGAISVLTSRILSTSCSLSAMPIFVAYAAYSSCAIQIPFLWCSEPTVRAKARSNVELNMGVIEGMSSYWKLASLLQVYVRCIYDVHKSNPPSISNEPRYTDFAAFSQFGVDSDLAKASILEFTRILRSGESGYVKPGEESRELITSKASTESSAQMSISGDASLDQMFQDTQPGISTMTALDSQFTDLSSSMGNEWPAFDVLNSLWETDITSLFFMDDNVDLAGVDTDFIAQRHPG</sequence>
<keyword evidence="3" id="KW-0805">Transcription regulation</keyword>
<dbReference type="HOGENOM" id="CLU_024802_0_0_1"/>
<dbReference type="InterPro" id="IPR050815">
    <property type="entry name" value="TF_fung"/>
</dbReference>
<evidence type="ECO:0000256" key="5">
    <source>
        <dbReference type="ARBA" id="ARBA00023242"/>
    </source>
</evidence>
<dbReference type="CDD" id="cd12148">
    <property type="entry name" value="fungal_TF_MHR"/>
    <property type="match status" value="1"/>
</dbReference>
<evidence type="ECO:0000256" key="4">
    <source>
        <dbReference type="ARBA" id="ARBA00023163"/>
    </source>
</evidence>
<feature type="compositionally biased region" description="Polar residues" evidence="6">
    <location>
        <begin position="607"/>
        <end position="617"/>
    </location>
</feature>
<evidence type="ECO:0000256" key="1">
    <source>
        <dbReference type="ARBA" id="ARBA00004123"/>
    </source>
</evidence>
<evidence type="ECO:0000256" key="3">
    <source>
        <dbReference type="ARBA" id="ARBA00023015"/>
    </source>
</evidence>
<feature type="region of interest" description="Disordered" evidence="6">
    <location>
        <begin position="595"/>
        <end position="617"/>
    </location>
</feature>
<keyword evidence="2" id="KW-0479">Metal-binding</keyword>
<keyword evidence="5" id="KW-0539">Nucleus</keyword>
<feature type="region of interest" description="Disordered" evidence="6">
    <location>
        <begin position="138"/>
        <end position="164"/>
    </location>
</feature>
<proteinExistence type="predicted"/>
<dbReference type="GO" id="GO:0003677">
    <property type="term" value="F:DNA binding"/>
    <property type="evidence" value="ECO:0007669"/>
    <property type="project" value="InterPro"/>
</dbReference>
<comment type="subcellular location">
    <subcellularLocation>
        <location evidence="1">Nucleus</location>
    </subcellularLocation>
</comment>
<reference evidence="7 8" key="1">
    <citation type="journal article" date="2012" name="PLoS Pathog.">
        <title>Comparative pathogenomics reveals horizontally acquired novel virulence genes in fungi infecting cereal hosts.</title>
        <authorList>
            <person name="Gardiner D.M."/>
            <person name="McDonald M.C."/>
            <person name="Covarelli L."/>
            <person name="Solomon P.S."/>
            <person name="Rusu A.G."/>
            <person name="Marshall M."/>
            <person name="Kazan K."/>
            <person name="Chakraborty S."/>
            <person name="McDonald B.A."/>
            <person name="Manners J.M."/>
        </authorList>
    </citation>
    <scope>NUCLEOTIDE SEQUENCE [LARGE SCALE GENOMIC DNA]</scope>
    <source>
        <strain evidence="7 8">CS3096</strain>
    </source>
</reference>
<dbReference type="EMBL" id="AFNW01000069">
    <property type="protein sequence ID" value="EKJ76596.1"/>
    <property type="molecule type" value="Genomic_DNA"/>
</dbReference>
<accession>K3UVF8</accession>